<dbReference type="Proteomes" id="UP000540919">
    <property type="component" value="Unassembled WGS sequence"/>
</dbReference>
<proteinExistence type="predicted"/>
<keyword evidence="1" id="KW-1133">Transmembrane helix</keyword>
<feature type="transmembrane region" description="Helical" evidence="1">
    <location>
        <begin position="31"/>
        <end position="50"/>
    </location>
</feature>
<dbReference type="RefSeq" id="WP_176270025.1">
    <property type="nucleotide sequence ID" value="NZ_JABVBA010000009.1"/>
</dbReference>
<keyword evidence="1" id="KW-0472">Membrane</keyword>
<protein>
    <submittedName>
        <fullName evidence="2">Uncharacterized protein</fullName>
    </submittedName>
</protein>
<comment type="caution">
    <text evidence="2">The sequence shown here is derived from an EMBL/GenBank/DDBJ whole genome shotgun (WGS) entry which is preliminary data.</text>
</comment>
<evidence type="ECO:0000256" key="1">
    <source>
        <dbReference type="SAM" id="Phobius"/>
    </source>
</evidence>
<keyword evidence="1" id="KW-0812">Transmembrane</keyword>
<evidence type="ECO:0000313" key="3">
    <source>
        <dbReference type="Proteomes" id="UP000540919"/>
    </source>
</evidence>
<name>A0ABX2NBM8_9FIRM</name>
<keyword evidence="3" id="KW-1185">Reference proteome</keyword>
<dbReference type="EMBL" id="JABVBA010000009">
    <property type="protein sequence ID" value="NVF12111.1"/>
    <property type="molecule type" value="Genomic_DNA"/>
</dbReference>
<evidence type="ECO:0000313" key="2">
    <source>
        <dbReference type="EMBL" id="NVF12111.1"/>
    </source>
</evidence>
<sequence length="57" mass="6373">MNNKAKNVLGVLFLALIAVIALKLLGFAINVIVSVIIPLLVIYVLYKIIIKKEDIFY</sequence>
<accession>A0ABX2NBM8</accession>
<organism evidence="2 3">
    <name type="scientific">Anaerococcus faecalis</name>
    <dbReference type="NCBI Taxonomy" id="2742993"/>
    <lineage>
        <taxon>Bacteria</taxon>
        <taxon>Bacillati</taxon>
        <taxon>Bacillota</taxon>
        <taxon>Tissierellia</taxon>
        <taxon>Tissierellales</taxon>
        <taxon>Peptoniphilaceae</taxon>
        <taxon>Anaerococcus</taxon>
    </lineage>
</organism>
<reference evidence="2 3" key="1">
    <citation type="submission" date="2020-06" db="EMBL/GenBank/DDBJ databases">
        <title>Anaerococcus sp. nov., isolated form swine feces.</title>
        <authorList>
            <person name="Yu S."/>
        </authorList>
    </citation>
    <scope>NUCLEOTIDE SEQUENCE [LARGE SCALE GENOMIC DNA]</scope>
    <source>
        <strain evidence="2 3">AGMB00486</strain>
    </source>
</reference>
<gene>
    <name evidence="2" type="ORF">HV819_09000</name>
</gene>